<sequence>MEIVNRGKKCVPPVKKRELFKTGGGRPERPASDDLGDLLTAIIICNHHSQRPLECIPGDDHVDSSNRAPFQSSFDDHQSSETLSRDEGRSTTSAVGTREDGITIPGQRTRTKRLTIHEKLAMEFHEHKIKYLKDEHEMKMRILNAELAMKEVRKIKQQQYQCATETSTSSGSQYFEL</sequence>
<keyword evidence="2" id="KW-1185">Reference proteome</keyword>
<dbReference type="Proteomes" id="UP001157502">
    <property type="component" value="Chromosome 25"/>
</dbReference>
<name>A0ACC2FMC0_DALPE</name>
<comment type="caution">
    <text evidence="1">The sequence shown here is derived from an EMBL/GenBank/DDBJ whole genome shotgun (WGS) entry which is preliminary data.</text>
</comment>
<protein>
    <submittedName>
        <fullName evidence="1">Uncharacterized protein</fullName>
    </submittedName>
</protein>
<accession>A0ACC2FMC0</accession>
<evidence type="ECO:0000313" key="2">
    <source>
        <dbReference type="Proteomes" id="UP001157502"/>
    </source>
</evidence>
<reference evidence="1" key="1">
    <citation type="submission" date="2021-05" db="EMBL/GenBank/DDBJ databases">
        <authorList>
            <person name="Pan Q."/>
            <person name="Jouanno E."/>
            <person name="Zahm M."/>
            <person name="Klopp C."/>
            <person name="Cabau C."/>
            <person name="Louis A."/>
            <person name="Berthelot C."/>
            <person name="Parey E."/>
            <person name="Roest Crollius H."/>
            <person name="Montfort J."/>
            <person name="Robinson-Rechavi M."/>
            <person name="Bouchez O."/>
            <person name="Lampietro C."/>
            <person name="Lopez Roques C."/>
            <person name="Donnadieu C."/>
            <person name="Postlethwait J."/>
            <person name="Bobe J."/>
            <person name="Dillon D."/>
            <person name="Chandos A."/>
            <person name="von Hippel F."/>
            <person name="Guiguen Y."/>
        </authorList>
    </citation>
    <scope>NUCLEOTIDE SEQUENCE</scope>
    <source>
        <strain evidence="1">YG-Jan2019</strain>
    </source>
</reference>
<dbReference type="EMBL" id="CM055752">
    <property type="protein sequence ID" value="KAJ7992472.1"/>
    <property type="molecule type" value="Genomic_DNA"/>
</dbReference>
<gene>
    <name evidence="1" type="ORF">DPEC_G00278900</name>
</gene>
<evidence type="ECO:0000313" key="1">
    <source>
        <dbReference type="EMBL" id="KAJ7992472.1"/>
    </source>
</evidence>
<proteinExistence type="predicted"/>
<organism evidence="1 2">
    <name type="scientific">Dallia pectoralis</name>
    <name type="common">Alaska blackfish</name>
    <dbReference type="NCBI Taxonomy" id="75939"/>
    <lineage>
        <taxon>Eukaryota</taxon>
        <taxon>Metazoa</taxon>
        <taxon>Chordata</taxon>
        <taxon>Craniata</taxon>
        <taxon>Vertebrata</taxon>
        <taxon>Euteleostomi</taxon>
        <taxon>Actinopterygii</taxon>
        <taxon>Neopterygii</taxon>
        <taxon>Teleostei</taxon>
        <taxon>Protacanthopterygii</taxon>
        <taxon>Esociformes</taxon>
        <taxon>Umbridae</taxon>
        <taxon>Dallia</taxon>
    </lineage>
</organism>